<organism evidence="2">
    <name type="scientific">Anguilla anguilla</name>
    <name type="common">European freshwater eel</name>
    <name type="synonym">Muraena anguilla</name>
    <dbReference type="NCBI Taxonomy" id="7936"/>
    <lineage>
        <taxon>Eukaryota</taxon>
        <taxon>Metazoa</taxon>
        <taxon>Chordata</taxon>
        <taxon>Craniata</taxon>
        <taxon>Vertebrata</taxon>
        <taxon>Euteleostomi</taxon>
        <taxon>Actinopterygii</taxon>
        <taxon>Neopterygii</taxon>
        <taxon>Teleostei</taxon>
        <taxon>Anguilliformes</taxon>
        <taxon>Anguillidae</taxon>
        <taxon>Anguilla</taxon>
    </lineage>
</organism>
<dbReference type="AlphaFoldDB" id="A0A0E9S5D3"/>
<reference evidence="2" key="1">
    <citation type="submission" date="2014-11" db="EMBL/GenBank/DDBJ databases">
        <authorList>
            <person name="Amaro Gonzalez C."/>
        </authorList>
    </citation>
    <scope>NUCLEOTIDE SEQUENCE</scope>
</reference>
<feature type="compositionally biased region" description="Basic residues" evidence="1">
    <location>
        <begin position="17"/>
        <end position="26"/>
    </location>
</feature>
<proteinExistence type="predicted"/>
<evidence type="ECO:0000313" key="2">
    <source>
        <dbReference type="EMBL" id="JAH35728.1"/>
    </source>
</evidence>
<dbReference type="EMBL" id="GBXM01072849">
    <property type="protein sequence ID" value="JAH35728.1"/>
    <property type="molecule type" value="Transcribed_RNA"/>
</dbReference>
<protein>
    <submittedName>
        <fullName evidence="2">Uncharacterized protein</fullName>
    </submittedName>
</protein>
<feature type="region of interest" description="Disordered" evidence="1">
    <location>
        <begin position="1"/>
        <end position="26"/>
    </location>
</feature>
<reference evidence="2" key="2">
    <citation type="journal article" date="2015" name="Fish Shellfish Immunol.">
        <title>Early steps in the European eel (Anguilla anguilla)-Vibrio vulnificus interaction in the gills: Role of the RtxA13 toxin.</title>
        <authorList>
            <person name="Callol A."/>
            <person name="Pajuelo D."/>
            <person name="Ebbesson L."/>
            <person name="Teles M."/>
            <person name="MacKenzie S."/>
            <person name="Amaro C."/>
        </authorList>
    </citation>
    <scope>NUCLEOTIDE SEQUENCE</scope>
</reference>
<sequence>MRKRQRSVQTPFDAVYRSHKTEKKEF</sequence>
<evidence type="ECO:0000256" key="1">
    <source>
        <dbReference type="SAM" id="MobiDB-lite"/>
    </source>
</evidence>
<accession>A0A0E9S5D3</accession>
<name>A0A0E9S5D3_ANGAN</name>